<evidence type="ECO:0000313" key="6">
    <source>
        <dbReference type="Proteomes" id="UP000244925"/>
    </source>
</evidence>
<accession>A0A2V1IZL3</accession>
<keyword evidence="3" id="KW-0326">Glycosidase</keyword>
<dbReference type="PANTHER" id="PTHR11452:SF75">
    <property type="entry name" value="ALPHA-GALACTOSIDASE MEL1"/>
    <property type="match status" value="1"/>
</dbReference>
<feature type="signal peptide" evidence="4">
    <location>
        <begin position="1"/>
        <end position="24"/>
    </location>
</feature>
<proteinExistence type="inferred from homology"/>
<comment type="caution">
    <text evidence="5">The sequence shown here is derived from an EMBL/GenBank/DDBJ whole genome shotgun (WGS) entry which is preliminary data.</text>
</comment>
<dbReference type="InterPro" id="IPR002241">
    <property type="entry name" value="Glyco_hydro_27"/>
</dbReference>
<dbReference type="AlphaFoldDB" id="A0A2V1IZL3"/>
<feature type="chain" id="PRO_5016166560" description="Alpha-galactosidase" evidence="4">
    <location>
        <begin position="25"/>
        <end position="169"/>
    </location>
</feature>
<evidence type="ECO:0000256" key="2">
    <source>
        <dbReference type="ARBA" id="ARBA00022801"/>
    </source>
</evidence>
<organism evidence="5 6">
    <name type="scientific">Paramuribaculum intestinale</name>
    <dbReference type="NCBI Taxonomy" id="2094151"/>
    <lineage>
        <taxon>Bacteria</taxon>
        <taxon>Pseudomonadati</taxon>
        <taxon>Bacteroidota</taxon>
        <taxon>Bacteroidia</taxon>
        <taxon>Bacteroidales</taxon>
        <taxon>Muribaculaceae</taxon>
        <taxon>Paramuribaculum</taxon>
    </lineage>
</organism>
<dbReference type="EMBL" id="PUBV01000007">
    <property type="protein sequence ID" value="PWB08204.1"/>
    <property type="molecule type" value="Genomic_DNA"/>
</dbReference>
<evidence type="ECO:0000313" key="5">
    <source>
        <dbReference type="EMBL" id="PWB08204.1"/>
    </source>
</evidence>
<gene>
    <name evidence="5" type="ORF">C5O25_05045</name>
</gene>
<evidence type="ECO:0000256" key="4">
    <source>
        <dbReference type="SAM" id="SignalP"/>
    </source>
</evidence>
<dbReference type="Proteomes" id="UP000244925">
    <property type="component" value="Unassembled WGS sequence"/>
</dbReference>
<keyword evidence="4" id="KW-0732">Signal</keyword>
<dbReference type="SUPFAM" id="SSF51445">
    <property type="entry name" value="(Trans)glycosidases"/>
    <property type="match status" value="1"/>
</dbReference>
<dbReference type="Pfam" id="PF16499">
    <property type="entry name" value="Melibiase_2"/>
    <property type="match status" value="1"/>
</dbReference>
<dbReference type="InterPro" id="IPR017853">
    <property type="entry name" value="GH"/>
</dbReference>
<evidence type="ECO:0008006" key="7">
    <source>
        <dbReference type="Google" id="ProtNLM"/>
    </source>
</evidence>
<sequence length="169" mass="18294">MRNPLILAASMTAAAATASTPVMGWSSFRVDISDSLIIRQAEALVSTGLSDAGYDHINVDDGFFGHRAADGRMQPHPTRFPGGMKRVAERIHSLELNAGLYSYAEAVTCGSIWDNDTIGRKNIHSPLRSRTAGTCRSARSCRATARHHHIAISPAGPHLKPSFHLPERP</sequence>
<dbReference type="Gene3D" id="3.20.20.70">
    <property type="entry name" value="Aldolase class I"/>
    <property type="match status" value="1"/>
</dbReference>
<dbReference type="PANTHER" id="PTHR11452">
    <property type="entry name" value="ALPHA-GALACTOSIDASE/ALPHA-N-ACETYLGALACTOSAMINIDASE"/>
    <property type="match status" value="1"/>
</dbReference>
<comment type="similarity">
    <text evidence="1">Belongs to the glycosyl hydrolase 27 family.</text>
</comment>
<reference evidence="6" key="1">
    <citation type="submission" date="2018-02" db="EMBL/GenBank/DDBJ databases">
        <authorList>
            <person name="Clavel T."/>
            <person name="Strowig T."/>
        </authorList>
    </citation>
    <scope>NUCLEOTIDE SEQUENCE [LARGE SCALE GENOMIC DNA]</scope>
    <source>
        <strain evidence="6">DSM 100764</strain>
    </source>
</reference>
<dbReference type="GO" id="GO:0005975">
    <property type="term" value="P:carbohydrate metabolic process"/>
    <property type="evidence" value="ECO:0007669"/>
    <property type="project" value="InterPro"/>
</dbReference>
<name>A0A2V1IZL3_9BACT</name>
<protein>
    <recommendedName>
        <fullName evidence="7">Alpha-galactosidase</fullName>
    </recommendedName>
</protein>
<evidence type="ECO:0000256" key="1">
    <source>
        <dbReference type="ARBA" id="ARBA00009743"/>
    </source>
</evidence>
<dbReference type="InterPro" id="IPR013785">
    <property type="entry name" value="Aldolase_TIM"/>
</dbReference>
<dbReference type="GO" id="GO:0004553">
    <property type="term" value="F:hydrolase activity, hydrolyzing O-glycosyl compounds"/>
    <property type="evidence" value="ECO:0007669"/>
    <property type="project" value="InterPro"/>
</dbReference>
<keyword evidence="6" id="KW-1185">Reference proteome</keyword>
<evidence type="ECO:0000256" key="3">
    <source>
        <dbReference type="ARBA" id="ARBA00023295"/>
    </source>
</evidence>
<keyword evidence="2" id="KW-0378">Hydrolase</keyword>